<evidence type="ECO:0000313" key="7">
    <source>
        <dbReference type="EMBL" id="SGZ57210.1"/>
    </source>
</evidence>
<dbReference type="PANTHER" id="PTHR14226:SF10">
    <property type="entry name" value="TRIACYLGLYCEROL LIPASE 4-RELATED"/>
    <property type="match status" value="1"/>
</dbReference>
<accession>A0A1L0C344</accession>
<feature type="compositionally biased region" description="Polar residues" evidence="5">
    <location>
        <begin position="872"/>
        <end position="881"/>
    </location>
</feature>
<feature type="region of interest" description="Disordered" evidence="5">
    <location>
        <begin position="861"/>
        <end position="946"/>
    </location>
</feature>
<feature type="compositionally biased region" description="Acidic residues" evidence="5">
    <location>
        <begin position="911"/>
        <end position="920"/>
    </location>
</feature>
<keyword evidence="3 4" id="KW-0443">Lipid metabolism</keyword>
<evidence type="ECO:0000256" key="1">
    <source>
        <dbReference type="ARBA" id="ARBA00022801"/>
    </source>
</evidence>
<dbReference type="GO" id="GO:0004806">
    <property type="term" value="F:triacylglycerol lipase activity"/>
    <property type="evidence" value="ECO:0007669"/>
    <property type="project" value="InterPro"/>
</dbReference>
<feature type="domain" description="PNPLA" evidence="6">
    <location>
        <begin position="201"/>
        <end position="405"/>
    </location>
</feature>
<dbReference type="PROSITE" id="PS51635">
    <property type="entry name" value="PNPLA"/>
    <property type="match status" value="1"/>
</dbReference>
<feature type="compositionally biased region" description="Basic and acidic residues" evidence="5">
    <location>
        <begin position="921"/>
        <end position="931"/>
    </location>
</feature>
<gene>
    <name evidence="7" type="ORF">SAMEA4029010_CIC11G00000005122</name>
</gene>
<dbReference type="InterPro" id="IPR021771">
    <property type="entry name" value="Triacylglycerol_lipase_N"/>
</dbReference>
<evidence type="ECO:0000256" key="4">
    <source>
        <dbReference type="PROSITE-ProRule" id="PRU01161"/>
    </source>
</evidence>
<comment type="caution">
    <text evidence="4">Lacks conserved residue(s) required for the propagation of feature annotation.</text>
</comment>
<feature type="compositionally biased region" description="Low complexity" evidence="5">
    <location>
        <begin position="799"/>
        <end position="820"/>
    </location>
</feature>
<dbReference type="GO" id="GO:0006641">
    <property type="term" value="P:triglyceride metabolic process"/>
    <property type="evidence" value="ECO:0007669"/>
    <property type="project" value="UniProtKB-ARBA"/>
</dbReference>
<feature type="active site" description="Proton acceptor" evidence="4">
    <location>
        <position position="392"/>
    </location>
</feature>
<dbReference type="Gene3D" id="3.40.1090.10">
    <property type="entry name" value="Cytosolic phospholipase A2 catalytic domain"/>
    <property type="match status" value="2"/>
</dbReference>
<keyword evidence="8" id="KW-1185">Reference proteome</keyword>
<dbReference type="Proteomes" id="UP000182334">
    <property type="component" value="Chromosome VI"/>
</dbReference>
<feature type="compositionally biased region" description="Polar residues" evidence="5">
    <location>
        <begin position="617"/>
        <end position="628"/>
    </location>
</feature>
<feature type="region of interest" description="Disordered" evidence="5">
    <location>
        <begin position="598"/>
        <end position="628"/>
    </location>
</feature>
<dbReference type="CDD" id="cd07230">
    <property type="entry name" value="Pat_TGL4-5_like"/>
    <property type="match status" value="1"/>
</dbReference>
<sequence length="946" mass="106216">MTELAPTAEIIESIFAVSPHLRPPEGPKYDTSARTKVLSTLKMLPLIGRILPAADERAEEIARLLVEQKEAVSYRAWYAISARLDELTGNNTWKLSPESVHYDYDLVYENMMHMRNARINKDYRLLIYLIRTRWTRNFANMGDLNLYRHSHVGTKKLIEEYIDECQESLHCLVTNEDVNLDDRYLLGMLIQTRKNIGRTALLLSGGSTFGISHIGVLIALIENNLVPRIISGSSSGSIIASILCCHTNEEIHELLMGIADQKFRIFGEASKAAGTSKLKFVLERVSHFLKFGTFYDISGLQETIFNFVGDLTFREAYNRTGKILNITVSPASMHEQTRLLNYLTAPNCLIWSAVCASCSLPGIFPSYTIYEKNPRTNEIHEWNNDNTSKYVDGSVDGDLPIARLSEMFNVDHIIAVQVNPHVSPILKIALGNIGGELDTELRNTLRGVMNDCYDFVTNEMIHYLQVLHEMNLYKNLTLKAVSILSQKYSGDITILPELNFKDFLKIFQNPTPEFLLEFTLKGARAAWPKITVINNHCRVEFALDKEISYLRGRLVSSANKRLTYTESVPMKTAASLMRQGESNSYLISSPVLSFERDLVSPTRPDRSQAPGIRRYKSQSNGQLASGTKSFNIRKKRNTISAGEHAKAVQRGKSTTSLQALKTTFNASSSGAVSAVATSDANFAKLFQEGYDVNLGTYSEPQSAVIKKPMRKARSSGNFHSQMDNELVETLANSYSFRASPKFEKTIHFGLDYDKLAKKFIGGDKVESGKEKANLPRLSKPNSVKNSYIGLNRLKDQPWSNRNSSTNTVNNSSFNSTNNSSQNLRELYTDEELASKVLDSPKLHRYFANLRPGVVTNMATATSPSKIKRSPKVSFSNLANKDSGSEKVETSEETDESNSHNSDNAEAISTEADVDDEETEREDNGLRKKFSFEEEEEEHPAEYFAYD</sequence>
<dbReference type="PANTHER" id="PTHR14226">
    <property type="entry name" value="NEUROPATHY TARGET ESTERASE/SWISS CHEESE D.MELANOGASTER"/>
    <property type="match status" value="1"/>
</dbReference>
<feature type="active site" description="Nucleophile" evidence="4">
    <location>
        <position position="234"/>
    </location>
</feature>
<evidence type="ECO:0000259" key="6">
    <source>
        <dbReference type="PROSITE" id="PS51635"/>
    </source>
</evidence>
<proteinExistence type="predicted"/>
<feature type="short sequence motif" description="GXSXG" evidence="4">
    <location>
        <begin position="232"/>
        <end position="236"/>
    </location>
</feature>
<dbReference type="Pfam" id="PF01734">
    <property type="entry name" value="Patatin"/>
    <property type="match status" value="1"/>
</dbReference>
<dbReference type="Pfam" id="PF11815">
    <property type="entry name" value="DUF3336"/>
    <property type="match status" value="1"/>
</dbReference>
<dbReference type="OrthoDB" id="10049244at2759"/>
<evidence type="ECO:0000256" key="3">
    <source>
        <dbReference type="ARBA" id="ARBA00023098"/>
    </source>
</evidence>
<organism evidence="7 8">
    <name type="scientific">Sungouiella intermedia</name>
    <dbReference type="NCBI Taxonomy" id="45354"/>
    <lineage>
        <taxon>Eukaryota</taxon>
        <taxon>Fungi</taxon>
        <taxon>Dikarya</taxon>
        <taxon>Ascomycota</taxon>
        <taxon>Saccharomycotina</taxon>
        <taxon>Pichiomycetes</taxon>
        <taxon>Metschnikowiaceae</taxon>
        <taxon>Sungouiella</taxon>
    </lineage>
</organism>
<dbReference type="EMBL" id="LT635761">
    <property type="protein sequence ID" value="SGZ57210.1"/>
    <property type="molecule type" value="Genomic_DNA"/>
</dbReference>
<evidence type="ECO:0000313" key="8">
    <source>
        <dbReference type="Proteomes" id="UP000182334"/>
    </source>
</evidence>
<evidence type="ECO:0000256" key="2">
    <source>
        <dbReference type="ARBA" id="ARBA00022963"/>
    </source>
</evidence>
<keyword evidence="2 4" id="KW-0442">Lipid degradation</keyword>
<name>A0A1L0C344_9ASCO</name>
<protein>
    <submittedName>
        <fullName evidence="7">CIC11C00000005122</fullName>
    </submittedName>
</protein>
<dbReference type="InterPro" id="IPR016035">
    <property type="entry name" value="Acyl_Trfase/lysoPLipase"/>
</dbReference>
<dbReference type="SUPFAM" id="SSF52151">
    <property type="entry name" value="FabD/lysophospholipase-like"/>
    <property type="match status" value="1"/>
</dbReference>
<evidence type="ECO:0000256" key="5">
    <source>
        <dbReference type="SAM" id="MobiDB-lite"/>
    </source>
</evidence>
<dbReference type="STRING" id="45354.A0A1L0C344"/>
<reference evidence="7 8" key="1">
    <citation type="submission" date="2016-10" db="EMBL/GenBank/DDBJ databases">
        <authorList>
            <person name="de Groot N.N."/>
        </authorList>
    </citation>
    <scope>NUCLEOTIDE SEQUENCE [LARGE SCALE GENOMIC DNA]</scope>
    <source>
        <strain evidence="7 8">CBS 141442</strain>
    </source>
</reference>
<dbReference type="InterPro" id="IPR002641">
    <property type="entry name" value="PNPLA_dom"/>
</dbReference>
<keyword evidence="1 4" id="KW-0378">Hydrolase</keyword>
<dbReference type="AlphaFoldDB" id="A0A1L0C344"/>
<dbReference type="GO" id="GO:0016042">
    <property type="term" value="P:lipid catabolic process"/>
    <property type="evidence" value="ECO:0007669"/>
    <property type="project" value="UniProtKB-UniRule"/>
</dbReference>
<dbReference type="InterPro" id="IPR050301">
    <property type="entry name" value="NTE"/>
</dbReference>
<feature type="region of interest" description="Disordered" evidence="5">
    <location>
        <begin position="794"/>
        <end position="821"/>
    </location>
</feature>